<dbReference type="EMBL" id="HBIQ01046874">
    <property type="protein sequence ID" value="CAE0556296.1"/>
    <property type="molecule type" value="Transcribed_RNA"/>
</dbReference>
<dbReference type="Pfam" id="PF13383">
    <property type="entry name" value="Methyltransf_22"/>
    <property type="match status" value="1"/>
</dbReference>
<organism evidence="2">
    <name type="scientific">Strombidinopsis acuminata</name>
    <dbReference type="NCBI Taxonomy" id="141414"/>
    <lineage>
        <taxon>Eukaryota</taxon>
        <taxon>Sar</taxon>
        <taxon>Alveolata</taxon>
        <taxon>Ciliophora</taxon>
        <taxon>Intramacronucleata</taxon>
        <taxon>Spirotrichea</taxon>
        <taxon>Choreotrichia</taxon>
        <taxon>Choreotrichida</taxon>
        <taxon>Strombidinopsidae</taxon>
        <taxon>Strombidinopsis</taxon>
    </lineage>
</organism>
<protein>
    <recommendedName>
        <fullName evidence="1">Methyltransferase domain-containing protein</fullName>
    </recommendedName>
</protein>
<reference evidence="2" key="1">
    <citation type="submission" date="2021-01" db="EMBL/GenBank/DDBJ databases">
        <authorList>
            <person name="Corre E."/>
            <person name="Pelletier E."/>
            <person name="Niang G."/>
            <person name="Scheremetjew M."/>
            <person name="Finn R."/>
            <person name="Kale V."/>
            <person name="Holt S."/>
            <person name="Cochrane G."/>
            <person name="Meng A."/>
            <person name="Brown T."/>
            <person name="Cohen L."/>
        </authorList>
    </citation>
    <scope>NUCLEOTIDE SEQUENCE</scope>
    <source>
        <strain evidence="2">SPMC142</strain>
    </source>
</reference>
<sequence>MFSCAEVAASLALRQTWSRNLTVELNAFHDSHTVFRHDHSRFNLLGPIGPRCAKLEHFGTGDGEKRACGLTEAVECRVISIGSNNQWDFERDLVSRTSCRVDTFDCTLNPNTHPPEDLAGRVHLHPFCIGNSNATRFVKVKTSVSKRVFLDWDSLLASIGLQGHHRLTFLKMDVEGFEYGALRSMMKSPSSLPKQIALELHYKTQFPDLSWFGRHLSAGEIALFAEELFQVGSYQVVDRNDNPHCLHCSEILLVRKPSCGPTTTRRLAP</sequence>
<evidence type="ECO:0000313" key="2">
    <source>
        <dbReference type="EMBL" id="CAE0556296.1"/>
    </source>
</evidence>
<dbReference type="InterPro" id="IPR029063">
    <property type="entry name" value="SAM-dependent_MTases_sf"/>
</dbReference>
<name>A0A7S3SJ10_9SPIT</name>
<evidence type="ECO:0000259" key="1">
    <source>
        <dbReference type="Pfam" id="PF13383"/>
    </source>
</evidence>
<accession>A0A7S3SJ10</accession>
<dbReference type="InterPro" id="IPR026913">
    <property type="entry name" value="METTL24"/>
</dbReference>
<dbReference type="AlphaFoldDB" id="A0A7S3SJ10"/>
<gene>
    <name evidence="2" type="ORF">SACU0126_LOCUS14874</name>
</gene>
<dbReference type="InterPro" id="IPR025714">
    <property type="entry name" value="Methyltranfer_dom"/>
</dbReference>
<dbReference type="SUPFAM" id="SSF53335">
    <property type="entry name" value="S-adenosyl-L-methionine-dependent methyltransferases"/>
    <property type="match status" value="1"/>
</dbReference>
<dbReference type="PANTHER" id="PTHR32026">
    <property type="entry name" value="METHYLTRANSFERASE-LIKE PROTEIN 24"/>
    <property type="match status" value="1"/>
</dbReference>
<dbReference type="PANTHER" id="PTHR32026:SF27">
    <property type="entry name" value="METHYLTRANSFERASE FKBM DOMAIN-CONTAINING PROTEIN-RELATED"/>
    <property type="match status" value="1"/>
</dbReference>
<proteinExistence type="predicted"/>
<feature type="domain" description="Methyltransferase" evidence="1">
    <location>
        <begin position="59"/>
        <end position="250"/>
    </location>
</feature>